<dbReference type="Gene3D" id="1.10.287.950">
    <property type="entry name" value="Methyl-accepting chemotaxis protein"/>
    <property type="match status" value="1"/>
</dbReference>
<dbReference type="GO" id="GO:0006935">
    <property type="term" value="P:chemotaxis"/>
    <property type="evidence" value="ECO:0007669"/>
    <property type="project" value="UniProtKB-KW"/>
</dbReference>
<dbReference type="Gene3D" id="3.30.450.20">
    <property type="entry name" value="PAS domain"/>
    <property type="match status" value="2"/>
</dbReference>
<comment type="similarity">
    <text evidence="3">Belongs to the methyl-accepting chemotaxis (MCP) protein family.</text>
</comment>
<dbReference type="SMART" id="SM00304">
    <property type="entry name" value="HAMP"/>
    <property type="match status" value="3"/>
</dbReference>
<keyword evidence="5" id="KW-0175">Coiled coil</keyword>
<dbReference type="SUPFAM" id="SSF158472">
    <property type="entry name" value="HAMP domain-like"/>
    <property type="match status" value="1"/>
</dbReference>
<dbReference type="InterPro" id="IPR024478">
    <property type="entry name" value="HlyB_4HB_MCP"/>
</dbReference>
<feature type="domain" description="Methyl-accepting transducer" evidence="8">
    <location>
        <begin position="757"/>
        <end position="972"/>
    </location>
</feature>
<dbReference type="SMART" id="SM00091">
    <property type="entry name" value="PAS"/>
    <property type="match status" value="2"/>
</dbReference>
<dbReference type="InterPro" id="IPR047347">
    <property type="entry name" value="YvaQ-like_sensor"/>
</dbReference>
<comment type="subcellular location">
    <subcellularLocation>
        <location evidence="1">Membrane</location>
    </subcellularLocation>
</comment>
<gene>
    <name evidence="11" type="primary">mcp34H-8</name>
    <name evidence="11" type="ordered locus">Geob_2263</name>
</gene>
<dbReference type="InterPro" id="IPR051310">
    <property type="entry name" value="MCP_chemotaxis"/>
</dbReference>
<dbReference type="InterPro" id="IPR000014">
    <property type="entry name" value="PAS"/>
</dbReference>
<dbReference type="Gene3D" id="1.20.120.1530">
    <property type="match status" value="2"/>
</dbReference>
<evidence type="ECO:0000256" key="5">
    <source>
        <dbReference type="SAM" id="Coils"/>
    </source>
</evidence>
<evidence type="ECO:0000256" key="6">
    <source>
        <dbReference type="SAM" id="MobiDB-lite"/>
    </source>
</evidence>
<dbReference type="Proteomes" id="UP000007721">
    <property type="component" value="Chromosome"/>
</dbReference>
<keyword evidence="4" id="KW-0807">Transducer</keyword>
<dbReference type="SUPFAM" id="SSF55785">
    <property type="entry name" value="PYP-like sensor domain (PAS domain)"/>
    <property type="match status" value="2"/>
</dbReference>
<dbReference type="SUPFAM" id="SSF58104">
    <property type="entry name" value="Methyl-accepting chemotaxis protein (MCP) signaling domain"/>
    <property type="match status" value="1"/>
</dbReference>
<keyword evidence="7" id="KW-0812">Transmembrane</keyword>
<dbReference type="EMBL" id="CP001390">
    <property type="protein sequence ID" value="ACM20617.1"/>
    <property type="molecule type" value="Genomic_DNA"/>
</dbReference>
<dbReference type="SMART" id="SM00283">
    <property type="entry name" value="MA"/>
    <property type="match status" value="1"/>
</dbReference>
<organism evidence="11 12">
    <name type="scientific">Geotalea daltonii (strain DSM 22248 / JCM 15807 / FRC-32)</name>
    <name type="common">Geobacter daltonii</name>
    <dbReference type="NCBI Taxonomy" id="316067"/>
    <lineage>
        <taxon>Bacteria</taxon>
        <taxon>Pseudomonadati</taxon>
        <taxon>Thermodesulfobacteriota</taxon>
        <taxon>Desulfuromonadia</taxon>
        <taxon>Geobacterales</taxon>
        <taxon>Geobacteraceae</taxon>
        <taxon>Geotalea</taxon>
    </lineage>
</organism>
<name>B9M9P5_GEODF</name>
<evidence type="ECO:0000259" key="9">
    <source>
        <dbReference type="PROSITE" id="PS50112"/>
    </source>
</evidence>
<proteinExistence type="inferred from homology"/>
<dbReference type="NCBIfam" id="TIGR00229">
    <property type="entry name" value="sensory_box"/>
    <property type="match status" value="2"/>
</dbReference>
<dbReference type="InterPro" id="IPR035965">
    <property type="entry name" value="PAS-like_dom_sf"/>
</dbReference>
<sequence>MFKEMKLATRLALSYGVIIVLMVIMGGISHLGLKKINDAVEVLVTDKWPKTVQANAMIGEVNVVARALRNMLLTDDKTVMQKERSRVIDATAAINKHYDELEKTVTSEKGKGLLNTLQDARAKYEAEMAHVLSVIDAGDKKAATGLLFGKYRQLQTAYLEASSEMIRYQSGEMDRTGKEAVETYGRISLLIYVLLAVCFALAGVIGWLVTRSITRPIAQAVDISNRVAAGDMSVEIGNTGADETGLLLNSMKKMIDHIKMLVDDTDMLAKAAVEGKLTLRADSSKHEGDFRRVVEGVNATINRLVGLLDSMPAPAMIIDNDFNILYMNELGAQVGGKTQQQVLGAKCYDHFKTSDCKTHNCACGRALQTGQPASSETDAHPAAGIDLEISYTGVPLRNDSGQVVGAFEVVSDQTAVRKAARLAAKIADYQNKETKKLVEGLGRLAQGDVDLTVVPESADGDTMEVKATFEKIAEAVNKCVEVINGLNTDVAMLARAAMEGRLNIRADAGKHSGAYGAIVHGVNETIGRLVGFLDSMPSPAMIIDNDFTILYMNDLGARVGGKTPAQVVGTKCYDHFKTSDCKTAQCACQQAITGGIEATSETDAHPAIGVDLDISYTAVPIKDGHGHVMGALEVVTDLTAVKRAARVAKKIADFQAVETNKLVDGLERLAKGEINFTIATAPADDDTKEVKQTFDVIAHAVNTTVQATQTITEAAKLVAGGDLTVEIKERSPEDELMHALSAMVKMLNEVVSDVKKAADNVAAGSQELSSASTGMSQGASEQAAAAEEASSSMEEMSSNIRQNADNAIQTEKIASKSAKDAQEGGKAVLETVAAMKDIAGKISIIEEIARQTNLLALNAAIEAARAGEHGKGFAVVASEVRKLAERSQRAAAEISELSSTSVGVAESAGNMLSKIVPDIQKTAELVLEISASSREQDAGAEQINKAIQQLDQVIQQNAGASEEMASTAEELASQAEQLQSTIAFFKIRDAIAVKRPMEQKVIPQVKQKVQPVKEIKKAKANGYGKKAVVGHDLDMTDGHDNLDSIFEKY</sequence>
<feature type="region of interest" description="Disordered" evidence="6">
    <location>
        <begin position="766"/>
        <end position="799"/>
    </location>
</feature>
<evidence type="ECO:0000256" key="1">
    <source>
        <dbReference type="ARBA" id="ARBA00004370"/>
    </source>
</evidence>
<protein>
    <submittedName>
        <fullName evidence="11">Methyl-accepting chemotaxis sensory transducer, class 34H, PAS and PAS domain-containing</fullName>
    </submittedName>
</protein>
<keyword evidence="2" id="KW-0145">Chemotaxis</keyword>
<dbReference type="OrthoDB" id="5390881at2"/>
<dbReference type="PROSITE" id="PS50885">
    <property type="entry name" value="HAMP"/>
    <property type="match status" value="2"/>
</dbReference>
<evidence type="ECO:0000313" key="12">
    <source>
        <dbReference type="Proteomes" id="UP000007721"/>
    </source>
</evidence>
<keyword evidence="7" id="KW-1133">Transmembrane helix</keyword>
<feature type="compositionally biased region" description="Low complexity" evidence="6">
    <location>
        <begin position="774"/>
        <end position="798"/>
    </location>
</feature>
<reference evidence="11 12" key="1">
    <citation type="submission" date="2009-01" db="EMBL/GenBank/DDBJ databases">
        <title>Complete sequence of Geobacter sp. FRC-32.</title>
        <authorList>
            <consortium name="US DOE Joint Genome Institute"/>
            <person name="Lucas S."/>
            <person name="Copeland A."/>
            <person name="Lapidus A."/>
            <person name="Glavina del Rio T."/>
            <person name="Dalin E."/>
            <person name="Tice H."/>
            <person name="Bruce D."/>
            <person name="Goodwin L."/>
            <person name="Pitluck S."/>
            <person name="Saunders E."/>
            <person name="Brettin T."/>
            <person name="Detter J.C."/>
            <person name="Han C."/>
            <person name="Larimer F."/>
            <person name="Land M."/>
            <person name="Hauser L."/>
            <person name="Kyrpides N."/>
            <person name="Ovchinnikova G."/>
            <person name="Kostka J."/>
            <person name="Richardson P."/>
        </authorList>
    </citation>
    <scope>NUCLEOTIDE SEQUENCE [LARGE SCALE GENOMIC DNA]</scope>
    <source>
        <strain evidence="12">DSM 22248 / JCM 15807 / FRC-32</strain>
    </source>
</reference>
<dbReference type="eggNOG" id="COG0840">
    <property type="taxonomic scope" value="Bacteria"/>
</dbReference>
<dbReference type="KEGG" id="geo:Geob_2263"/>
<feature type="domain" description="PAS" evidence="9">
    <location>
        <begin position="525"/>
        <end position="595"/>
    </location>
</feature>
<dbReference type="InterPro" id="IPR013656">
    <property type="entry name" value="PAS_4"/>
</dbReference>
<dbReference type="HOGENOM" id="CLU_000445_107_0_7"/>
<keyword evidence="7" id="KW-0472">Membrane</keyword>
<evidence type="ECO:0000313" key="11">
    <source>
        <dbReference type="EMBL" id="ACM20617.1"/>
    </source>
</evidence>
<dbReference type="CDD" id="cd11386">
    <property type="entry name" value="MCP_signal"/>
    <property type="match status" value="1"/>
</dbReference>
<feature type="domain" description="HAMP" evidence="10">
    <location>
        <begin position="211"/>
        <end position="263"/>
    </location>
</feature>
<dbReference type="PROSITE" id="PS50111">
    <property type="entry name" value="CHEMOTAXIS_TRANSDUC_2"/>
    <property type="match status" value="1"/>
</dbReference>
<dbReference type="PROSITE" id="PS50112">
    <property type="entry name" value="PAS"/>
    <property type="match status" value="2"/>
</dbReference>
<dbReference type="AlphaFoldDB" id="B9M9P5"/>
<evidence type="ECO:0000256" key="4">
    <source>
        <dbReference type="PROSITE-ProRule" id="PRU00284"/>
    </source>
</evidence>
<dbReference type="InterPro" id="IPR004089">
    <property type="entry name" value="MCPsignal_dom"/>
</dbReference>
<evidence type="ECO:0000256" key="7">
    <source>
        <dbReference type="SAM" id="Phobius"/>
    </source>
</evidence>
<dbReference type="GO" id="GO:0005886">
    <property type="term" value="C:plasma membrane"/>
    <property type="evidence" value="ECO:0007669"/>
    <property type="project" value="TreeGrafter"/>
</dbReference>
<keyword evidence="12" id="KW-1185">Reference proteome</keyword>
<feature type="domain" description="PAS" evidence="9">
    <location>
        <begin position="300"/>
        <end position="344"/>
    </location>
</feature>
<evidence type="ECO:0000256" key="2">
    <source>
        <dbReference type="ARBA" id="ARBA00022500"/>
    </source>
</evidence>
<dbReference type="CDD" id="cd00130">
    <property type="entry name" value="PAS"/>
    <property type="match status" value="2"/>
</dbReference>
<evidence type="ECO:0000259" key="10">
    <source>
        <dbReference type="PROSITE" id="PS50885"/>
    </source>
</evidence>
<evidence type="ECO:0000259" key="8">
    <source>
        <dbReference type="PROSITE" id="PS50111"/>
    </source>
</evidence>
<feature type="transmembrane region" description="Helical" evidence="7">
    <location>
        <begin position="189"/>
        <end position="209"/>
    </location>
</feature>
<dbReference type="GO" id="GO:0004888">
    <property type="term" value="F:transmembrane signaling receptor activity"/>
    <property type="evidence" value="ECO:0007669"/>
    <property type="project" value="TreeGrafter"/>
</dbReference>
<dbReference type="Pfam" id="PF12729">
    <property type="entry name" value="4HB_MCP_1"/>
    <property type="match status" value="1"/>
</dbReference>
<feature type="domain" description="HAMP" evidence="10">
    <location>
        <begin position="702"/>
        <end position="752"/>
    </location>
</feature>
<dbReference type="InterPro" id="IPR003660">
    <property type="entry name" value="HAMP_dom"/>
</dbReference>
<dbReference type="Pfam" id="PF00672">
    <property type="entry name" value="HAMP"/>
    <property type="match status" value="1"/>
</dbReference>
<dbReference type="STRING" id="316067.Geob_2263"/>
<dbReference type="PANTHER" id="PTHR43531:SF11">
    <property type="entry name" value="METHYL-ACCEPTING CHEMOTAXIS PROTEIN 3"/>
    <property type="match status" value="1"/>
</dbReference>
<dbReference type="Pfam" id="PF00015">
    <property type="entry name" value="MCPsignal"/>
    <property type="match status" value="1"/>
</dbReference>
<dbReference type="CDD" id="cd06225">
    <property type="entry name" value="HAMP"/>
    <property type="match status" value="1"/>
</dbReference>
<dbReference type="FunFam" id="1.10.287.950:FF:000001">
    <property type="entry name" value="Methyl-accepting chemotaxis sensory transducer"/>
    <property type="match status" value="1"/>
</dbReference>
<dbReference type="GO" id="GO:0007165">
    <property type="term" value="P:signal transduction"/>
    <property type="evidence" value="ECO:0007669"/>
    <property type="project" value="UniProtKB-KW"/>
</dbReference>
<dbReference type="eggNOG" id="COG4564">
    <property type="taxonomic scope" value="Bacteria"/>
</dbReference>
<feature type="coiled-coil region" evidence="5">
    <location>
        <begin position="943"/>
        <end position="988"/>
    </location>
</feature>
<feature type="transmembrane region" description="Helical" evidence="7">
    <location>
        <begin position="12"/>
        <end position="33"/>
    </location>
</feature>
<dbReference type="Pfam" id="PF08448">
    <property type="entry name" value="PAS_4"/>
    <property type="match status" value="2"/>
</dbReference>
<dbReference type="PANTHER" id="PTHR43531">
    <property type="entry name" value="PROTEIN ICFG"/>
    <property type="match status" value="1"/>
</dbReference>
<evidence type="ECO:0000256" key="3">
    <source>
        <dbReference type="ARBA" id="ARBA00029447"/>
    </source>
</evidence>
<dbReference type="CDD" id="cd19411">
    <property type="entry name" value="MCP2201-like_sensor"/>
    <property type="match status" value="1"/>
</dbReference>
<accession>B9M9P5</accession>